<comment type="caution">
    <text evidence="1">The sequence shown here is derived from an EMBL/GenBank/DDBJ whole genome shotgun (WGS) entry which is preliminary data.</text>
</comment>
<organism evidence="1">
    <name type="scientific">mine drainage metagenome</name>
    <dbReference type="NCBI Taxonomy" id="410659"/>
    <lineage>
        <taxon>unclassified sequences</taxon>
        <taxon>metagenomes</taxon>
        <taxon>ecological metagenomes</taxon>
    </lineage>
</organism>
<reference evidence="1" key="1">
    <citation type="submission" date="2009-10" db="EMBL/GenBank/DDBJ databases">
        <title>Diversity of trophic interactions inside an arsenic-rich microbial ecosystem.</title>
        <authorList>
            <person name="Bertin P.N."/>
            <person name="Heinrich-Salmeron A."/>
            <person name="Pelletier E."/>
            <person name="Goulhen-Chollet F."/>
            <person name="Arsene-Ploetze F."/>
            <person name="Gallien S."/>
            <person name="Calteau A."/>
            <person name="Vallenet D."/>
            <person name="Casiot C."/>
            <person name="Chane-Woon-Ming B."/>
            <person name="Giloteaux L."/>
            <person name="Barakat M."/>
            <person name="Bonnefoy V."/>
            <person name="Bruneel O."/>
            <person name="Chandler M."/>
            <person name="Cleiss J."/>
            <person name="Duran R."/>
            <person name="Elbaz-Poulichet F."/>
            <person name="Fonknechten N."/>
            <person name="Lauga B."/>
            <person name="Mornico D."/>
            <person name="Ortet P."/>
            <person name="Schaeffer C."/>
            <person name="Siguier P."/>
            <person name="Alexander Thil Smith A."/>
            <person name="Van Dorsselaer A."/>
            <person name="Weissenbach J."/>
            <person name="Medigue C."/>
            <person name="Le Paslier D."/>
        </authorList>
    </citation>
    <scope>NUCLEOTIDE SEQUENCE</scope>
</reference>
<name>E6QU68_9ZZZZ</name>
<evidence type="ECO:0000313" key="1">
    <source>
        <dbReference type="EMBL" id="CBI10790.1"/>
    </source>
</evidence>
<dbReference type="EMBL" id="CABR01000106">
    <property type="protein sequence ID" value="CBI10790.1"/>
    <property type="molecule type" value="Genomic_DNA"/>
</dbReference>
<protein>
    <submittedName>
        <fullName evidence="1">Uncharacterized protein</fullName>
    </submittedName>
</protein>
<gene>
    <name evidence="1" type="ORF">CARN7_1587</name>
</gene>
<proteinExistence type="predicted"/>
<sequence>MMGCDAFEGGNKHQAGYRMHVCIDSHPR</sequence>
<dbReference type="AlphaFoldDB" id="E6QU68"/>
<accession>E6QU68</accession>